<dbReference type="Gene3D" id="6.10.250.1120">
    <property type="match status" value="1"/>
</dbReference>
<keyword evidence="4" id="KW-1185">Reference proteome</keyword>
<dbReference type="InterPro" id="IPR059176">
    <property type="entry name" value="UDP-X_N"/>
</dbReference>
<dbReference type="Proteomes" id="UP000664256">
    <property type="component" value="Unassembled WGS sequence"/>
</dbReference>
<reference evidence="3 4" key="1">
    <citation type="submission" date="2021-03" db="EMBL/GenBank/DDBJ databases">
        <title>Enterococcal diversity collection.</title>
        <authorList>
            <person name="Gilmore M.S."/>
            <person name="Schwartzman J."/>
            <person name="Van Tyne D."/>
            <person name="Martin M."/>
            <person name="Earl A.M."/>
            <person name="Manson A.L."/>
            <person name="Straub T."/>
            <person name="Salamzade R."/>
            <person name="Saavedra J."/>
            <person name="Lebreton F."/>
            <person name="Prichula J."/>
            <person name="Schaufler K."/>
            <person name="Gaca A."/>
            <person name="Sgardioli B."/>
            <person name="Wagenaar J."/>
            <person name="Strong T."/>
        </authorList>
    </citation>
    <scope>NUCLEOTIDE SEQUENCE [LARGE SCALE GENOMIC DNA]</scope>
    <source>
        <strain evidence="3 4">MJM12</strain>
    </source>
</reference>
<comment type="caution">
    <text evidence="3">The sequence shown here is derived from an EMBL/GenBank/DDBJ whole genome shotgun (WGS) entry which is preliminary data.</text>
</comment>
<accession>A0ABS3H7C5</accession>
<organism evidence="3 4">
    <name type="scientific">Candidatus Enterococcus myersii</name>
    <dbReference type="NCBI Taxonomy" id="2815322"/>
    <lineage>
        <taxon>Bacteria</taxon>
        <taxon>Bacillati</taxon>
        <taxon>Bacillota</taxon>
        <taxon>Bacilli</taxon>
        <taxon>Lactobacillales</taxon>
        <taxon>Enterococcaceae</taxon>
        <taxon>Enterococcus</taxon>
    </lineage>
</organism>
<dbReference type="Pfam" id="PF00293">
    <property type="entry name" value="NUDIX"/>
    <property type="match status" value="1"/>
</dbReference>
<name>A0ABS3H7C5_9ENTE</name>
<evidence type="ECO:0000256" key="1">
    <source>
        <dbReference type="ARBA" id="ARBA00005582"/>
    </source>
</evidence>
<dbReference type="Pfam" id="PF12535">
    <property type="entry name" value="Nudix_N"/>
    <property type="match status" value="1"/>
</dbReference>
<dbReference type="InterPro" id="IPR015797">
    <property type="entry name" value="NUDIX_hydrolase-like_dom_sf"/>
</dbReference>
<keyword evidence="3" id="KW-0378">Hydrolase</keyword>
<evidence type="ECO:0000259" key="2">
    <source>
        <dbReference type="PROSITE" id="PS51462"/>
    </source>
</evidence>
<dbReference type="EMBL" id="JAFLVT010000005">
    <property type="protein sequence ID" value="MBO0448503.1"/>
    <property type="molecule type" value="Genomic_DNA"/>
</dbReference>
<evidence type="ECO:0000313" key="3">
    <source>
        <dbReference type="EMBL" id="MBO0448503.1"/>
    </source>
</evidence>
<dbReference type="RefSeq" id="WP_206902711.1">
    <property type="nucleotide sequence ID" value="NZ_JAFLVT010000005.1"/>
</dbReference>
<evidence type="ECO:0000313" key="4">
    <source>
        <dbReference type="Proteomes" id="UP000664256"/>
    </source>
</evidence>
<dbReference type="SUPFAM" id="SSF55811">
    <property type="entry name" value="Nudix"/>
    <property type="match status" value="1"/>
</dbReference>
<sequence length="206" mass="23376">MKNQLALLLNELQGIGQSGKTYGRDVFDQERYDQLLIVTEKLMNLLTDWNEKQIQHYLYTDDGYATPKVDIRGVVFVEDKLLLVKEKSDNSWTLPGGWGDIGYSPFEIAAKEILEEAGILVKPLQLIAVKDKAKHHYPASLTYVYKFFIYCEALETTIRSGLETTAVGFFTQAECEQLNLSLARTSKEDISAAFTYHQHPENAVCD</sequence>
<dbReference type="InterPro" id="IPR000086">
    <property type="entry name" value="NUDIX_hydrolase_dom"/>
</dbReference>
<dbReference type="GO" id="GO:0016787">
    <property type="term" value="F:hydrolase activity"/>
    <property type="evidence" value="ECO:0007669"/>
    <property type="project" value="UniProtKB-KW"/>
</dbReference>
<comment type="similarity">
    <text evidence="1">Belongs to the Nudix hydrolase family.</text>
</comment>
<dbReference type="Gene3D" id="3.90.79.10">
    <property type="entry name" value="Nucleoside Triphosphate Pyrophosphohydrolase"/>
    <property type="match status" value="1"/>
</dbReference>
<gene>
    <name evidence="3" type="ORF">JZO76_03045</name>
</gene>
<dbReference type="PANTHER" id="PTHR43736:SF1">
    <property type="entry name" value="DIHYDRONEOPTERIN TRIPHOSPHATE DIPHOSPHATASE"/>
    <property type="match status" value="1"/>
</dbReference>
<dbReference type="PROSITE" id="PS51462">
    <property type="entry name" value="NUDIX"/>
    <property type="match status" value="1"/>
</dbReference>
<feature type="domain" description="Nudix hydrolase" evidence="2">
    <location>
        <begin position="66"/>
        <end position="196"/>
    </location>
</feature>
<protein>
    <submittedName>
        <fullName evidence="3">NUDIX hydrolase N-terminal domain-containing protein</fullName>
    </submittedName>
</protein>
<proteinExistence type="inferred from homology"/>
<dbReference type="PANTHER" id="PTHR43736">
    <property type="entry name" value="ADP-RIBOSE PYROPHOSPHATASE"/>
    <property type="match status" value="1"/>
</dbReference>